<dbReference type="HOGENOM" id="CLU_2494947_0_0_9"/>
<proteinExistence type="predicted"/>
<keyword evidence="3" id="KW-1185">Reference proteome</keyword>
<name>A0A090YLK8_PAEMA</name>
<keyword evidence="1" id="KW-0812">Transmembrane</keyword>
<evidence type="ECO:0000256" key="1">
    <source>
        <dbReference type="SAM" id="Phobius"/>
    </source>
</evidence>
<keyword evidence="1" id="KW-1133">Transmembrane helix</keyword>
<keyword evidence="1" id="KW-0472">Membrane</keyword>
<evidence type="ECO:0000313" key="3">
    <source>
        <dbReference type="Proteomes" id="UP000029278"/>
    </source>
</evidence>
<dbReference type="RefSeq" id="WP_036624665.1">
    <property type="nucleotide sequence ID" value="NZ_JAKOBR010000034.1"/>
</dbReference>
<dbReference type="GeneID" id="77008634"/>
<comment type="caution">
    <text evidence="2">The sequence shown here is derived from an EMBL/GenBank/DDBJ whole genome shotgun (WGS) entry which is preliminary data.</text>
</comment>
<dbReference type="STRING" id="44252.DJ90_2946"/>
<feature type="transmembrane region" description="Helical" evidence="1">
    <location>
        <begin position="27"/>
        <end position="45"/>
    </location>
</feature>
<evidence type="ECO:0000313" key="2">
    <source>
        <dbReference type="EMBL" id="KFM93035.1"/>
    </source>
</evidence>
<reference evidence="2 3" key="1">
    <citation type="submission" date="2014-04" db="EMBL/GenBank/DDBJ databases">
        <authorList>
            <person name="Bishop-Lilly K.A."/>
            <person name="Broomall S.M."/>
            <person name="Chain P.S."/>
            <person name="Chertkov O."/>
            <person name="Coyne S.R."/>
            <person name="Daligault H.E."/>
            <person name="Davenport K.W."/>
            <person name="Erkkila T."/>
            <person name="Frey K.G."/>
            <person name="Gibbons H.S."/>
            <person name="Gu W."/>
            <person name="Jaissle J."/>
            <person name="Johnson S.L."/>
            <person name="Koroleva G.I."/>
            <person name="Ladner J.T."/>
            <person name="Lo C.-C."/>
            <person name="Minogue T.D."/>
            <person name="Munk C."/>
            <person name="Palacios G.F."/>
            <person name="Redden C.L."/>
            <person name="Rosenzweig C.N."/>
            <person name="Scholz M.B."/>
            <person name="Teshima H."/>
            <person name="Xu Y."/>
        </authorList>
    </citation>
    <scope>NUCLEOTIDE SEQUENCE [LARGE SCALE GENOMIC DNA]</scope>
    <source>
        <strain evidence="2 3">8244</strain>
    </source>
</reference>
<gene>
    <name evidence="2" type="ORF">DJ90_2946</name>
</gene>
<accession>A0A090YLK8</accession>
<dbReference type="OrthoDB" id="2641940at2"/>
<organism evidence="2 3">
    <name type="scientific">Paenibacillus macerans</name>
    <name type="common">Bacillus macerans</name>
    <dbReference type="NCBI Taxonomy" id="44252"/>
    <lineage>
        <taxon>Bacteria</taxon>
        <taxon>Bacillati</taxon>
        <taxon>Bacillota</taxon>
        <taxon>Bacilli</taxon>
        <taxon>Bacillales</taxon>
        <taxon>Paenibacillaceae</taxon>
        <taxon>Paenibacillus</taxon>
    </lineage>
</organism>
<dbReference type="AlphaFoldDB" id="A0A090YLK8"/>
<sequence>MNLLVVLIGLLLFFLYKKGPAGMKLPSWIATSIGIFLLFMLLRNISDAFDFLVNESDHWWPLIKENAQNLSTGFRELLRKIMNEGG</sequence>
<dbReference type="Proteomes" id="UP000029278">
    <property type="component" value="Unassembled WGS sequence"/>
</dbReference>
<protein>
    <submittedName>
        <fullName evidence="2">Uncharacterized protein</fullName>
    </submittedName>
</protein>
<dbReference type="EMBL" id="JMQA01000053">
    <property type="protein sequence ID" value="KFM93035.1"/>
    <property type="molecule type" value="Genomic_DNA"/>
</dbReference>